<accession>A0ABT2WKT3</accession>
<reference evidence="1 2" key="1">
    <citation type="submission" date="2022-10" db="EMBL/GenBank/DDBJ databases">
        <title>Ruegeria sp. nov., isolated from ocean surface water.</title>
        <authorList>
            <person name="He W."/>
            <person name="Wang L."/>
            <person name="Zhang D.-F."/>
        </authorList>
    </citation>
    <scope>NUCLEOTIDE SEQUENCE [LARGE SCALE GENOMIC DNA]</scope>
    <source>
        <strain evidence="1 2">WL0004</strain>
    </source>
</reference>
<evidence type="ECO:0000313" key="2">
    <source>
        <dbReference type="Proteomes" id="UP001321014"/>
    </source>
</evidence>
<gene>
    <name evidence="1" type="ORF">OEZ49_01905</name>
</gene>
<sequence>MLISLPSIETTPGFKMSSNSLGLNIVRLLLGHFVINNRYYKRLGEYSMSHWYRSVASNARMMLSRCWSAKKMGPIGRTDGFDRDG</sequence>
<dbReference type="EMBL" id="JAOVQN010000002">
    <property type="protein sequence ID" value="MCU9836509.1"/>
    <property type="molecule type" value="Genomic_DNA"/>
</dbReference>
<evidence type="ECO:0000313" key="1">
    <source>
        <dbReference type="EMBL" id="MCU9836509.1"/>
    </source>
</evidence>
<proteinExistence type="predicted"/>
<name>A0ABT2WKT3_9RHOB</name>
<keyword evidence="2" id="KW-1185">Reference proteome</keyword>
<protein>
    <submittedName>
        <fullName evidence="1">Uncharacterized protein</fullName>
    </submittedName>
</protein>
<organism evidence="1 2">
    <name type="scientific">Ruegeria marisflavi</name>
    <dbReference type="NCBI Taxonomy" id="2984152"/>
    <lineage>
        <taxon>Bacteria</taxon>
        <taxon>Pseudomonadati</taxon>
        <taxon>Pseudomonadota</taxon>
        <taxon>Alphaproteobacteria</taxon>
        <taxon>Rhodobacterales</taxon>
        <taxon>Roseobacteraceae</taxon>
        <taxon>Ruegeria</taxon>
    </lineage>
</organism>
<comment type="caution">
    <text evidence="1">The sequence shown here is derived from an EMBL/GenBank/DDBJ whole genome shotgun (WGS) entry which is preliminary data.</text>
</comment>
<dbReference type="Proteomes" id="UP001321014">
    <property type="component" value="Unassembled WGS sequence"/>
</dbReference>